<accession>A0A6G1GK63</accession>
<proteinExistence type="predicted"/>
<sequence>MNFWPAAVPFCLVRGCSAELAGKAGRRAREWCGRYSRGDESVETELSAWRSVLGVGQAEVDEVVVGRCLWLEVKRSNGRRWVSGERATSSTESRCGRGCGRGSSMRVLAGCGSGAMEVGMGMGMKMEMGDGGVKAKCRRHAGKFREQASGGSVPANDRA</sequence>
<keyword evidence="3" id="KW-1185">Reference proteome</keyword>
<feature type="chain" id="PRO_5026276150" evidence="1">
    <location>
        <begin position="19"/>
        <end position="159"/>
    </location>
</feature>
<name>A0A6G1GK63_9PEZI</name>
<evidence type="ECO:0000313" key="2">
    <source>
        <dbReference type="EMBL" id="KAF1981220.1"/>
    </source>
</evidence>
<evidence type="ECO:0000256" key="1">
    <source>
        <dbReference type="SAM" id="SignalP"/>
    </source>
</evidence>
<dbReference type="Proteomes" id="UP000800041">
    <property type="component" value="Unassembled WGS sequence"/>
</dbReference>
<gene>
    <name evidence="2" type="ORF">K402DRAFT_240534</name>
</gene>
<keyword evidence="1" id="KW-0732">Signal</keyword>
<evidence type="ECO:0000313" key="3">
    <source>
        <dbReference type="Proteomes" id="UP000800041"/>
    </source>
</evidence>
<dbReference type="AlphaFoldDB" id="A0A6G1GK63"/>
<dbReference type="EMBL" id="ML977204">
    <property type="protein sequence ID" value="KAF1981220.1"/>
    <property type="molecule type" value="Genomic_DNA"/>
</dbReference>
<reference evidence="2" key="1">
    <citation type="journal article" date="2020" name="Stud. Mycol.">
        <title>101 Dothideomycetes genomes: a test case for predicting lifestyles and emergence of pathogens.</title>
        <authorList>
            <person name="Haridas S."/>
            <person name="Albert R."/>
            <person name="Binder M."/>
            <person name="Bloem J."/>
            <person name="Labutti K."/>
            <person name="Salamov A."/>
            <person name="Andreopoulos B."/>
            <person name="Baker S."/>
            <person name="Barry K."/>
            <person name="Bills G."/>
            <person name="Bluhm B."/>
            <person name="Cannon C."/>
            <person name="Castanera R."/>
            <person name="Culley D."/>
            <person name="Daum C."/>
            <person name="Ezra D."/>
            <person name="Gonzalez J."/>
            <person name="Henrissat B."/>
            <person name="Kuo A."/>
            <person name="Liang C."/>
            <person name="Lipzen A."/>
            <person name="Lutzoni F."/>
            <person name="Magnuson J."/>
            <person name="Mondo S."/>
            <person name="Nolan M."/>
            <person name="Ohm R."/>
            <person name="Pangilinan J."/>
            <person name="Park H.-J."/>
            <person name="Ramirez L."/>
            <person name="Alfaro M."/>
            <person name="Sun H."/>
            <person name="Tritt A."/>
            <person name="Yoshinaga Y."/>
            <person name="Zwiers L.-H."/>
            <person name="Turgeon B."/>
            <person name="Goodwin S."/>
            <person name="Spatafora J."/>
            <person name="Crous P."/>
            <person name="Grigoriev I."/>
        </authorList>
    </citation>
    <scope>NUCLEOTIDE SEQUENCE</scope>
    <source>
        <strain evidence="2">CBS 113979</strain>
    </source>
</reference>
<feature type="signal peptide" evidence="1">
    <location>
        <begin position="1"/>
        <end position="18"/>
    </location>
</feature>
<organism evidence="2 3">
    <name type="scientific">Aulographum hederae CBS 113979</name>
    <dbReference type="NCBI Taxonomy" id="1176131"/>
    <lineage>
        <taxon>Eukaryota</taxon>
        <taxon>Fungi</taxon>
        <taxon>Dikarya</taxon>
        <taxon>Ascomycota</taxon>
        <taxon>Pezizomycotina</taxon>
        <taxon>Dothideomycetes</taxon>
        <taxon>Pleosporomycetidae</taxon>
        <taxon>Aulographales</taxon>
        <taxon>Aulographaceae</taxon>
    </lineage>
</organism>
<protein>
    <submittedName>
        <fullName evidence="2">Uncharacterized protein</fullName>
    </submittedName>
</protein>